<keyword evidence="2" id="KW-1185">Reference proteome</keyword>
<dbReference type="EMBL" id="AHKH01000007">
    <property type="protein sequence ID" value="EHQ63672.1"/>
    <property type="molecule type" value="Genomic_DNA"/>
</dbReference>
<evidence type="ECO:0000313" key="2">
    <source>
        <dbReference type="Proteomes" id="UP000003900"/>
    </source>
</evidence>
<comment type="caution">
    <text evidence="1">The sequence shown here is derived from an EMBL/GenBank/DDBJ whole genome shotgun (WGS) entry which is preliminary data.</text>
</comment>
<organism evidence="1 2">
    <name type="scientific">Paenibacillus dendritiformis C454</name>
    <dbReference type="NCBI Taxonomy" id="1131935"/>
    <lineage>
        <taxon>Bacteria</taxon>
        <taxon>Bacillati</taxon>
        <taxon>Bacillota</taxon>
        <taxon>Bacilli</taxon>
        <taxon>Bacillales</taxon>
        <taxon>Paenibacillaceae</taxon>
        <taxon>Paenibacillus</taxon>
    </lineage>
</organism>
<evidence type="ECO:0000313" key="1">
    <source>
        <dbReference type="EMBL" id="EHQ63672.1"/>
    </source>
</evidence>
<name>H3SBI9_9BACL</name>
<dbReference type="PATRIC" id="fig|1131935.3.peg.870"/>
<dbReference type="STRING" id="1131935.PDENDC454_04374"/>
<proteinExistence type="predicted"/>
<dbReference type="Proteomes" id="UP000003900">
    <property type="component" value="Unassembled WGS sequence"/>
</dbReference>
<accession>H3SBI9</accession>
<dbReference type="RefSeq" id="WP_006675386.1">
    <property type="nucleotide sequence ID" value="NZ_AHKH01000007.1"/>
</dbReference>
<sequence>MKKFEVISPYLDKDNQVIESGAIIELDEVSEAVFRKAYLIGACPVETNGENKKEKKVTKRSEKQ</sequence>
<protein>
    <submittedName>
        <fullName evidence="1">Uncharacterized protein</fullName>
    </submittedName>
</protein>
<reference evidence="1 2" key="1">
    <citation type="journal article" date="2012" name="J. Bacteriol.">
        <title>Genome Sequence of the Pattern-Forming Social Bacterium Paenibacillus dendritiformis C454 Chiral Morphotype.</title>
        <authorList>
            <person name="Sirota-Madi A."/>
            <person name="Olender T."/>
            <person name="Helman Y."/>
            <person name="Brainis I."/>
            <person name="Finkelshtein A."/>
            <person name="Roth D."/>
            <person name="Hagai E."/>
            <person name="Leshkowitz D."/>
            <person name="Brodsky L."/>
            <person name="Galatenko V."/>
            <person name="Nikolaev V."/>
            <person name="Gutnick D.L."/>
            <person name="Lancet D."/>
            <person name="Ben-Jacob E."/>
        </authorList>
    </citation>
    <scope>NUCLEOTIDE SEQUENCE [LARGE SCALE GENOMIC DNA]</scope>
    <source>
        <strain evidence="1 2">C454</strain>
    </source>
</reference>
<dbReference type="AlphaFoldDB" id="H3SBI9"/>
<gene>
    <name evidence="1" type="ORF">PDENDC454_04374</name>
</gene>